<comment type="caution">
    <text evidence="2">The sequence shown here is derived from an EMBL/GenBank/DDBJ whole genome shotgun (WGS) entry which is preliminary data.</text>
</comment>
<name>A0A6L2KHX4_TANCI</name>
<evidence type="ECO:0000313" key="2">
    <source>
        <dbReference type="EMBL" id="GEU49058.1"/>
    </source>
</evidence>
<proteinExistence type="predicted"/>
<accession>A0A6L2KHX4</accession>
<dbReference type="EMBL" id="BKCJ010002512">
    <property type="protein sequence ID" value="GEU49058.1"/>
    <property type="molecule type" value="Genomic_DNA"/>
</dbReference>
<evidence type="ECO:0008006" key="3">
    <source>
        <dbReference type="Google" id="ProtNLM"/>
    </source>
</evidence>
<sequence>MNNKKHIINLEYFGEMLHICSRIPNQTFDELSFEEEFFAFLIYLGHSGEIKKITDVNINKLHQPWRSFAAVINKCLSGKSTVEHKDAKKSNEMYYPRFTKVIINFFMTKDPLILRRNKGINCLPKEEIFAELSRMGYEKPSTMLTFYKVFFSPQWKFLFHTILQCMSAKRTSWNEFSSSMAFYRAQVGDLSSHYTKYSSPALTQKVFANIRRVGKGFLGVDTPLFEGMIVAQQVDEVNVDDVPAAGVADEGAANVNVDDVLNAADEPIKSSLTPTTPPPPPLQDVPSTLQVQPTPPPSLIDQPPSP</sequence>
<feature type="compositionally biased region" description="Pro residues" evidence="1">
    <location>
        <begin position="293"/>
        <end position="306"/>
    </location>
</feature>
<evidence type="ECO:0000256" key="1">
    <source>
        <dbReference type="SAM" id="MobiDB-lite"/>
    </source>
</evidence>
<gene>
    <name evidence="2" type="ORF">Tci_021036</name>
</gene>
<organism evidence="2">
    <name type="scientific">Tanacetum cinerariifolium</name>
    <name type="common">Dalmatian daisy</name>
    <name type="synonym">Chrysanthemum cinerariifolium</name>
    <dbReference type="NCBI Taxonomy" id="118510"/>
    <lineage>
        <taxon>Eukaryota</taxon>
        <taxon>Viridiplantae</taxon>
        <taxon>Streptophyta</taxon>
        <taxon>Embryophyta</taxon>
        <taxon>Tracheophyta</taxon>
        <taxon>Spermatophyta</taxon>
        <taxon>Magnoliopsida</taxon>
        <taxon>eudicotyledons</taxon>
        <taxon>Gunneridae</taxon>
        <taxon>Pentapetalae</taxon>
        <taxon>asterids</taxon>
        <taxon>campanulids</taxon>
        <taxon>Asterales</taxon>
        <taxon>Asteraceae</taxon>
        <taxon>Asteroideae</taxon>
        <taxon>Anthemideae</taxon>
        <taxon>Anthemidinae</taxon>
        <taxon>Tanacetum</taxon>
    </lineage>
</organism>
<reference evidence="2" key="1">
    <citation type="journal article" date="2019" name="Sci. Rep.">
        <title>Draft genome of Tanacetum cinerariifolium, the natural source of mosquito coil.</title>
        <authorList>
            <person name="Yamashiro T."/>
            <person name="Shiraishi A."/>
            <person name="Satake H."/>
            <person name="Nakayama K."/>
        </authorList>
    </citation>
    <scope>NUCLEOTIDE SEQUENCE</scope>
</reference>
<protein>
    <recommendedName>
        <fullName evidence="3">Synaptobrevin, longin-like domain protein</fullName>
    </recommendedName>
</protein>
<feature type="region of interest" description="Disordered" evidence="1">
    <location>
        <begin position="264"/>
        <end position="306"/>
    </location>
</feature>
<dbReference type="AlphaFoldDB" id="A0A6L2KHX4"/>